<feature type="compositionally biased region" description="Basic and acidic residues" evidence="8">
    <location>
        <begin position="377"/>
        <end position="388"/>
    </location>
</feature>
<dbReference type="SUPFAM" id="SSF56112">
    <property type="entry name" value="Protein kinase-like (PK-like)"/>
    <property type="match status" value="1"/>
</dbReference>
<comment type="caution">
    <text evidence="10">The sequence shown here is derived from an EMBL/GenBank/DDBJ whole genome shotgun (WGS) entry which is preliminary data.</text>
</comment>
<feature type="compositionally biased region" description="Polar residues" evidence="8">
    <location>
        <begin position="360"/>
        <end position="376"/>
    </location>
</feature>
<accession>A0ABR0YX04</accession>
<keyword evidence="2" id="KW-0723">Serine/threonine-protein kinase</keyword>
<evidence type="ECO:0000256" key="6">
    <source>
        <dbReference type="ARBA" id="ARBA00022840"/>
    </source>
</evidence>
<feature type="compositionally biased region" description="Basic and acidic residues" evidence="8">
    <location>
        <begin position="411"/>
        <end position="422"/>
    </location>
</feature>
<name>A0ABR0YX04_HUSHU</name>
<organism evidence="10 11">
    <name type="scientific">Huso huso</name>
    <name type="common">Beluga</name>
    <name type="synonym">Acipenser huso</name>
    <dbReference type="NCBI Taxonomy" id="61971"/>
    <lineage>
        <taxon>Eukaryota</taxon>
        <taxon>Metazoa</taxon>
        <taxon>Chordata</taxon>
        <taxon>Craniata</taxon>
        <taxon>Vertebrata</taxon>
        <taxon>Euteleostomi</taxon>
        <taxon>Actinopterygii</taxon>
        <taxon>Chondrostei</taxon>
        <taxon>Acipenseriformes</taxon>
        <taxon>Acipenseridae</taxon>
        <taxon>Huso</taxon>
    </lineage>
</organism>
<evidence type="ECO:0000256" key="5">
    <source>
        <dbReference type="ARBA" id="ARBA00022777"/>
    </source>
</evidence>
<feature type="compositionally biased region" description="Basic and acidic residues" evidence="8">
    <location>
        <begin position="477"/>
        <end position="486"/>
    </location>
</feature>
<protein>
    <submittedName>
        <fullName evidence="10">Myosin light chain kinase 3-like isoform X1</fullName>
    </submittedName>
</protein>
<dbReference type="InterPro" id="IPR011009">
    <property type="entry name" value="Kinase-like_dom_sf"/>
</dbReference>
<feature type="compositionally biased region" description="Basic and acidic residues" evidence="8">
    <location>
        <begin position="343"/>
        <end position="359"/>
    </location>
</feature>
<feature type="binding site" evidence="7">
    <location>
        <position position="577"/>
    </location>
    <ligand>
        <name>ATP</name>
        <dbReference type="ChEBI" id="CHEBI:30616"/>
    </ligand>
</feature>
<keyword evidence="3" id="KW-0808">Transferase</keyword>
<evidence type="ECO:0000256" key="8">
    <source>
        <dbReference type="SAM" id="MobiDB-lite"/>
    </source>
</evidence>
<dbReference type="SMART" id="SM00220">
    <property type="entry name" value="S_TKc"/>
    <property type="match status" value="1"/>
</dbReference>
<comment type="similarity">
    <text evidence="1">Belongs to the protein kinase superfamily. CAMK Ser/Thr protein kinase family.</text>
</comment>
<keyword evidence="11" id="KW-1185">Reference proteome</keyword>
<evidence type="ECO:0000256" key="2">
    <source>
        <dbReference type="ARBA" id="ARBA00022527"/>
    </source>
</evidence>
<feature type="domain" description="Protein kinase" evidence="9">
    <location>
        <begin position="548"/>
        <end position="802"/>
    </location>
</feature>
<dbReference type="PROSITE" id="PS00108">
    <property type="entry name" value="PROTEIN_KINASE_ST"/>
    <property type="match status" value="1"/>
</dbReference>
<reference evidence="10 11" key="1">
    <citation type="submission" date="2021-05" db="EMBL/GenBank/DDBJ databases">
        <authorList>
            <person name="Zahm M."/>
            <person name="Klopp C."/>
            <person name="Cabau C."/>
            <person name="Kuhl H."/>
            <person name="Suciu R."/>
            <person name="Ciorpac M."/>
            <person name="Holostenco D."/>
            <person name="Gessner J."/>
            <person name="Wuertz S."/>
            <person name="Hohne C."/>
            <person name="Stock M."/>
            <person name="Gislard M."/>
            <person name="Lluch J."/>
            <person name="Milhes M."/>
            <person name="Lampietro C."/>
            <person name="Lopez Roques C."/>
            <person name="Donnadieu C."/>
            <person name="Du K."/>
            <person name="Schartl M."/>
            <person name="Guiguen Y."/>
        </authorList>
    </citation>
    <scope>NUCLEOTIDE SEQUENCE [LARGE SCALE GENOMIC DNA]</scope>
    <source>
        <strain evidence="10">Hh-F2</strain>
        <tissue evidence="10">Blood</tissue>
    </source>
</reference>
<dbReference type="PROSITE" id="PS50011">
    <property type="entry name" value="PROTEIN_KINASE_DOM"/>
    <property type="match status" value="1"/>
</dbReference>
<dbReference type="EMBL" id="JAHFZB010000021">
    <property type="protein sequence ID" value="KAK6477123.1"/>
    <property type="molecule type" value="Genomic_DNA"/>
</dbReference>
<dbReference type="PANTHER" id="PTHR24342">
    <property type="entry name" value="SERINE/THREONINE-PROTEIN KINASE 17"/>
    <property type="match status" value="1"/>
</dbReference>
<evidence type="ECO:0000256" key="3">
    <source>
        <dbReference type="ARBA" id="ARBA00022679"/>
    </source>
</evidence>
<evidence type="ECO:0000256" key="1">
    <source>
        <dbReference type="ARBA" id="ARBA00006692"/>
    </source>
</evidence>
<feature type="compositionally biased region" description="Polar residues" evidence="8">
    <location>
        <begin position="439"/>
        <end position="452"/>
    </location>
</feature>
<feature type="compositionally biased region" description="Basic and acidic residues" evidence="8">
    <location>
        <begin position="453"/>
        <end position="465"/>
    </location>
</feature>
<keyword evidence="5" id="KW-0418">Kinase</keyword>
<dbReference type="Pfam" id="PF00069">
    <property type="entry name" value="Pkinase"/>
    <property type="match status" value="1"/>
</dbReference>
<dbReference type="PROSITE" id="PS00107">
    <property type="entry name" value="PROTEIN_KINASE_ATP"/>
    <property type="match status" value="1"/>
</dbReference>
<dbReference type="Gene3D" id="1.10.510.10">
    <property type="entry name" value="Transferase(Phosphotransferase) domain 1"/>
    <property type="match status" value="1"/>
</dbReference>
<evidence type="ECO:0000313" key="10">
    <source>
        <dbReference type="EMBL" id="KAK6477123.1"/>
    </source>
</evidence>
<evidence type="ECO:0000256" key="7">
    <source>
        <dbReference type="PROSITE-ProRule" id="PRU10141"/>
    </source>
</evidence>
<evidence type="ECO:0000259" key="9">
    <source>
        <dbReference type="PROSITE" id="PS50011"/>
    </source>
</evidence>
<feature type="region of interest" description="Disordered" evidence="8">
    <location>
        <begin position="256"/>
        <end position="280"/>
    </location>
</feature>
<dbReference type="InterPro" id="IPR008271">
    <property type="entry name" value="Ser/Thr_kinase_AS"/>
</dbReference>
<evidence type="ECO:0000256" key="4">
    <source>
        <dbReference type="ARBA" id="ARBA00022741"/>
    </source>
</evidence>
<evidence type="ECO:0000313" key="11">
    <source>
        <dbReference type="Proteomes" id="UP001369086"/>
    </source>
</evidence>
<dbReference type="Gene3D" id="3.30.200.20">
    <property type="entry name" value="Phosphorylase Kinase, domain 1"/>
    <property type="match status" value="1"/>
</dbReference>
<proteinExistence type="inferred from homology"/>
<keyword evidence="6 7" id="KW-0067">ATP-binding</keyword>
<feature type="compositionally biased region" description="Basic and acidic residues" evidence="8">
    <location>
        <begin position="265"/>
        <end position="280"/>
    </location>
</feature>
<feature type="region of interest" description="Disordered" evidence="8">
    <location>
        <begin position="202"/>
        <end position="241"/>
    </location>
</feature>
<dbReference type="Proteomes" id="UP001369086">
    <property type="component" value="Unassembled WGS sequence"/>
</dbReference>
<dbReference type="InterPro" id="IPR017441">
    <property type="entry name" value="Protein_kinase_ATP_BS"/>
</dbReference>
<sequence>MSKQVSLTACIAKMYEGGTLDRAGGTRTDSPMKKPSTSLSAIDNKLNLLDAKVEKILKSQGEVLKKLEVVYQGIGNLENGIAKLKPAKEPPSTGEDILKKGEPSLYNEIKALCTESVYLLKSLQQETNKQREKIDGIERSVSTTDKVITFIGETFKSSKIVAYILNGTVPWRKGSLLENTEEKKETGAKPKAEFCNRAIQAEIRRSPEDDTGVKKQPTKTDERVNSALQSQSDNQVDESPLAPITSTEVLAEAKSSELSIASAKHTAENKPSRKPKEVTIKSREPTRTQTFIKETHDVGVNTDDHDAPDCQKEEVTITVITGETQTPAPAVKLELNEATASPLDRHPDIKHDIPGELQRKTSLAEQGALSTTQQQEEALKGSKNDVKGAKKPKAEKKEVRKSSKSAIPLTKNKDTGSEKDLEVPVTPLKGTPPDKTQNEQKTQASEAQNTDNDSVKKNKAEKLSKIESPNKSADPVQRTEPEKKTSATETIVALETKAEETSDTKAVVNAKPQKALRVIIDDSPSQPAPFEHRIVSARHMAVTSYYSLIQNELLGGGRFGQVHKCAELSSGLMLAAKIIQVKGSKDRDEVKNEIGVMNQLNHVNLIQLYDAFESKNNLTLIMEYIGGGELFDRIIDNYQLTELDAIVFTKQICEGVQYLHQQYILHLDLKPENILCVNRTGNQIKIIDFGLARRYRPRDKLKVNFGTPEFLAPEVVNYDFVSFPTDMWSVGVITYMLLSGMSPFLGDNDTDTMNNILHGNCEFDSDSFENVSAEAKDFISRLLVSEKCSRMSATGCLKHDWLNNLTEKAKRCQVLLKSQLRLQSYLAHRQWKKHFYVVAAANRLKRIHQRGSVNPA</sequence>
<keyword evidence="4 7" id="KW-0547">Nucleotide-binding</keyword>
<dbReference type="InterPro" id="IPR000719">
    <property type="entry name" value="Prot_kinase_dom"/>
</dbReference>
<dbReference type="PANTHER" id="PTHR24342:SF20">
    <property type="entry name" value="MYOSIN LIGHT CHAIN KINASE, SMOOTH MUSCLE"/>
    <property type="match status" value="1"/>
</dbReference>
<feature type="compositionally biased region" description="Basic and acidic residues" evidence="8">
    <location>
        <begin position="202"/>
        <end position="224"/>
    </location>
</feature>
<gene>
    <name evidence="10" type="ORF">HHUSO_G21998</name>
</gene>
<feature type="region of interest" description="Disordered" evidence="8">
    <location>
        <begin position="321"/>
        <end position="488"/>
    </location>
</feature>